<feature type="DNA-binding region" description="H-T-H motif" evidence="4">
    <location>
        <begin position="31"/>
        <end position="50"/>
    </location>
</feature>
<evidence type="ECO:0000313" key="6">
    <source>
        <dbReference type="EMBL" id="PWC13932.1"/>
    </source>
</evidence>
<dbReference type="PANTHER" id="PTHR47506">
    <property type="entry name" value="TRANSCRIPTIONAL REGULATORY PROTEIN"/>
    <property type="match status" value="1"/>
</dbReference>
<comment type="caution">
    <text evidence="6">The sequence shown here is derived from an EMBL/GenBank/DDBJ whole genome shotgun (WGS) entry which is preliminary data.</text>
</comment>
<dbReference type="EMBL" id="QDKH01000016">
    <property type="protein sequence ID" value="PWC13932.1"/>
    <property type="molecule type" value="Genomic_DNA"/>
</dbReference>
<protein>
    <submittedName>
        <fullName evidence="6">TetR family transcriptional regulator</fullName>
    </submittedName>
</protein>
<gene>
    <name evidence="6" type="ORF">DDT56_14235</name>
</gene>
<dbReference type="RefSeq" id="WP_136167093.1">
    <property type="nucleotide sequence ID" value="NZ_KZ819082.1"/>
</dbReference>
<dbReference type="GO" id="GO:0003677">
    <property type="term" value="F:DNA binding"/>
    <property type="evidence" value="ECO:0007669"/>
    <property type="project" value="UniProtKB-UniRule"/>
</dbReference>
<dbReference type="InterPro" id="IPR009057">
    <property type="entry name" value="Homeodomain-like_sf"/>
</dbReference>
<keyword evidence="3" id="KW-0804">Transcription</keyword>
<dbReference type="Gene3D" id="1.10.357.10">
    <property type="entry name" value="Tetracycline Repressor, domain 2"/>
    <property type="match status" value="1"/>
</dbReference>
<evidence type="ECO:0000259" key="5">
    <source>
        <dbReference type="PROSITE" id="PS50977"/>
    </source>
</evidence>
<dbReference type="PANTHER" id="PTHR47506:SF6">
    <property type="entry name" value="HTH-TYPE TRANSCRIPTIONAL REPRESSOR NEMR"/>
    <property type="match status" value="1"/>
</dbReference>
<feature type="domain" description="HTH tetR-type" evidence="5">
    <location>
        <begin position="8"/>
        <end position="68"/>
    </location>
</feature>
<keyword evidence="1" id="KW-0805">Transcription regulation</keyword>
<dbReference type="Proteomes" id="UP000296159">
    <property type="component" value="Unassembled WGS sequence"/>
</dbReference>
<dbReference type="PROSITE" id="PS50977">
    <property type="entry name" value="HTH_TETR_2"/>
    <property type="match status" value="1"/>
</dbReference>
<dbReference type="AlphaFoldDB" id="A0A2U1TX57"/>
<proteinExistence type="predicted"/>
<dbReference type="Pfam" id="PF00440">
    <property type="entry name" value="TetR_N"/>
    <property type="match status" value="1"/>
</dbReference>
<name>A0A2U1TX57_9GAMM</name>
<dbReference type="SUPFAM" id="SSF46689">
    <property type="entry name" value="Homeodomain-like"/>
    <property type="match status" value="1"/>
</dbReference>
<dbReference type="SUPFAM" id="SSF48498">
    <property type="entry name" value="Tetracyclin repressor-like, C-terminal domain"/>
    <property type="match status" value="1"/>
</dbReference>
<evidence type="ECO:0000256" key="3">
    <source>
        <dbReference type="ARBA" id="ARBA00023163"/>
    </source>
</evidence>
<keyword evidence="2 4" id="KW-0238">DNA-binding</keyword>
<dbReference type="InterPro" id="IPR011075">
    <property type="entry name" value="TetR_C"/>
</dbReference>
<keyword evidence="7" id="KW-1185">Reference proteome</keyword>
<reference evidence="6 7" key="1">
    <citation type="submission" date="2018-04" db="EMBL/GenBank/DDBJ databases">
        <title>Brenneria corticis sp.nov.</title>
        <authorList>
            <person name="Li Y."/>
        </authorList>
    </citation>
    <scope>NUCLEOTIDE SEQUENCE [LARGE SCALE GENOMIC DNA]</scope>
    <source>
        <strain evidence="6 7">CFCC 11842</strain>
    </source>
</reference>
<evidence type="ECO:0000256" key="4">
    <source>
        <dbReference type="PROSITE-ProRule" id="PRU00335"/>
    </source>
</evidence>
<evidence type="ECO:0000256" key="1">
    <source>
        <dbReference type="ARBA" id="ARBA00023015"/>
    </source>
</evidence>
<sequence length="207" mass="22831">MKTTRKAELTRQHILDTGRKLVLRKGFSGVGLKEILDACNVPKGSFYHYFPSKEQFGCELLEQYVSDYQRRLDLLLAPDAGSGRERLMRYWTAWIDDPLLGGWAEQCLVVKLAAEIADLSEDMRLILCDGVTLLVARIAAAVADGQRDGSLRSAQAPQATAQTLYQLWLGSALLSKLNQDPAPLRQALATTELLLDPTGSVADTRSP</sequence>
<dbReference type="Pfam" id="PF16925">
    <property type="entry name" value="TetR_C_13"/>
    <property type="match status" value="1"/>
</dbReference>
<evidence type="ECO:0000256" key="2">
    <source>
        <dbReference type="ARBA" id="ARBA00023125"/>
    </source>
</evidence>
<organism evidence="6 7">
    <name type="scientific">Brenneria corticis</name>
    <dbReference type="NCBI Taxonomy" id="2173106"/>
    <lineage>
        <taxon>Bacteria</taxon>
        <taxon>Pseudomonadati</taxon>
        <taxon>Pseudomonadota</taxon>
        <taxon>Gammaproteobacteria</taxon>
        <taxon>Enterobacterales</taxon>
        <taxon>Pectobacteriaceae</taxon>
        <taxon>Brenneria</taxon>
    </lineage>
</organism>
<dbReference type="InterPro" id="IPR001647">
    <property type="entry name" value="HTH_TetR"/>
</dbReference>
<evidence type="ECO:0000313" key="7">
    <source>
        <dbReference type="Proteomes" id="UP000296159"/>
    </source>
</evidence>
<dbReference type="InterPro" id="IPR036271">
    <property type="entry name" value="Tet_transcr_reg_TetR-rel_C_sf"/>
</dbReference>
<accession>A0A2U1TX57</accession>